<dbReference type="InterPro" id="IPR002508">
    <property type="entry name" value="MurNAc-LAA_cat"/>
</dbReference>
<organism evidence="11 12">
    <name type="scientific">Marinicella pacifica</name>
    <dbReference type="NCBI Taxonomy" id="1171543"/>
    <lineage>
        <taxon>Bacteria</taxon>
        <taxon>Pseudomonadati</taxon>
        <taxon>Pseudomonadota</taxon>
        <taxon>Gammaproteobacteria</taxon>
        <taxon>Lysobacterales</taxon>
        <taxon>Marinicellaceae</taxon>
        <taxon>Marinicella</taxon>
    </lineage>
</organism>
<evidence type="ECO:0000256" key="4">
    <source>
        <dbReference type="ARBA" id="ARBA00011901"/>
    </source>
</evidence>
<dbReference type="SUPFAM" id="SSF53187">
    <property type="entry name" value="Zn-dependent exopeptidases"/>
    <property type="match status" value="1"/>
</dbReference>
<dbReference type="FunFam" id="3.40.630.40:FF:000001">
    <property type="entry name" value="N-acetylmuramoyl-L-alanine amidase"/>
    <property type="match status" value="1"/>
</dbReference>
<keyword evidence="6" id="KW-0574">Periplasm</keyword>
<evidence type="ECO:0000256" key="8">
    <source>
        <dbReference type="ARBA" id="ARBA00023316"/>
    </source>
</evidence>
<evidence type="ECO:0000256" key="3">
    <source>
        <dbReference type="ARBA" id="ARBA00010860"/>
    </source>
</evidence>
<dbReference type="Pfam" id="PF01476">
    <property type="entry name" value="LysM"/>
    <property type="match status" value="1"/>
</dbReference>
<dbReference type="GO" id="GO:0009253">
    <property type="term" value="P:peptidoglycan catabolic process"/>
    <property type="evidence" value="ECO:0007669"/>
    <property type="project" value="InterPro"/>
</dbReference>
<evidence type="ECO:0000256" key="7">
    <source>
        <dbReference type="ARBA" id="ARBA00022801"/>
    </source>
</evidence>
<dbReference type="PROSITE" id="PS51782">
    <property type="entry name" value="LYSM"/>
    <property type="match status" value="1"/>
</dbReference>
<keyword evidence="5" id="KW-0732">Signal</keyword>
<dbReference type="AlphaFoldDB" id="A0A917CQE8"/>
<keyword evidence="8" id="KW-0961">Cell wall biogenesis/degradation</keyword>
<keyword evidence="12" id="KW-1185">Reference proteome</keyword>
<dbReference type="SMART" id="SM00257">
    <property type="entry name" value="LysM"/>
    <property type="match status" value="1"/>
</dbReference>
<dbReference type="Gene3D" id="3.40.630.40">
    <property type="entry name" value="Zn-dependent exopeptidases"/>
    <property type="match status" value="1"/>
</dbReference>
<dbReference type="SUPFAM" id="SSF54106">
    <property type="entry name" value="LysM domain"/>
    <property type="match status" value="1"/>
</dbReference>
<comment type="subcellular location">
    <subcellularLocation>
        <location evidence="2">Periplasm</location>
    </subcellularLocation>
</comment>
<proteinExistence type="inferred from homology"/>
<comment type="catalytic activity">
    <reaction evidence="1">
        <text>Hydrolyzes the link between N-acetylmuramoyl residues and L-amino acid residues in certain cell-wall glycopeptides.</text>
        <dbReference type="EC" id="3.5.1.28"/>
    </reaction>
</comment>
<accession>A0A917CQE8</accession>
<dbReference type="InterPro" id="IPR021731">
    <property type="entry name" value="AMIN_dom"/>
</dbReference>
<evidence type="ECO:0000313" key="12">
    <source>
        <dbReference type="Proteomes" id="UP000605253"/>
    </source>
</evidence>
<evidence type="ECO:0000259" key="10">
    <source>
        <dbReference type="PROSITE" id="PS51782"/>
    </source>
</evidence>
<feature type="domain" description="LysM" evidence="10">
    <location>
        <begin position="369"/>
        <end position="412"/>
    </location>
</feature>
<gene>
    <name evidence="11" type="primary">amiB</name>
    <name evidence="11" type="ORF">GCM10011365_14110</name>
</gene>
<dbReference type="EC" id="3.5.1.28" evidence="4"/>
<dbReference type="GO" id="GO:0030288">
    <property type="term" value="C:outer membrane-bounded periplasmic space"/>
    <property type="evidence" value="ECO:0007669"/>
    <property type="project" value="TreeGrafter"/>
</dbReference>
<protein>
    <recommendedName>
        <fullName evidence="9">N-acetylmuramoyl-L-alanine amidase AmiC</fullName>
        <ecNumber evidence="4">3.5.1.28</ecNumber>
    </recommendedName>
</protein>
<evidence type="ECO:0000256" key="6">
    <source>
        <dbReference type="ARBA" id="ARBA00022764"/>
    </source>
</evidence>
<dbReference type="GO" id="GO:0008745">
    <property type="term" value="F:N-acetylmuramoyl-L-alanine amidase activity"/>
    <property type="evidence" value="ECO:0007669"/>
    <property type="project" value="UniProtKB-EC"/>
</dbReference>
<dbReference type="PANTHER" id="PTHR30404:SF0">
    <property type="entry name" value="N-ACETYLMURAMOYL-L-ALANINE AMIDASE AMIC"/>
    <property type="match status" value="1"/>
</dbReference>
<dbReference type="Gene3D" id="2.60.40.3500">
    <property type="match status" value="1"/>
</dbReference>
<dbReference type="Pfam" id="PF11741">
    <property type="entry name" value="AMIN"/>
    <property type="match status" value="1"/>
</dbReference>
<dbReference type="CDD" id="cd02696">
    <property type="entry name" value="MurNAc-LAA"/>
    <property type="match status" value="1"/>
</dbReference>
<evidence type="ECO:0000256" key="5">
    <source>
        <dbReference type="ARBA" id="ARBA00022729"/>
    </source>
</evidence>
<dbReference type="CDD" id="cd00118">
    <property type="entry name" value="LysM"/>
    <property type="match status" value="1"/>
</dbReference>
<evidence type="ECO:0000256" key="1">
    <source>
        <dbReference type="ARBA" id="ARBA00001561"/>
    </source>
</evidence>
<dbReference type="GO" id="GO:0071555">
    <property type="term" value="P:cell wall organization"/>
    <property type="evidence" value="ECO:0007669"/>
    <property type="project" value="UniProtKB-KW"/>
</dbReference>
<dbReference type="SMART" id="SM00646">
    <property type="entry name" value="Ami_3"/>
    <property type="match status" value="1"/>
</dbReference>
<dbReference type="EMBL" id="BMEO01000005">
    <property type="protein sequence ID" value="GGF94034.1"/>
    <property type="molecule type" value="Genomic_DNA"/>
</dbReference>
<dbReference type="Pfam" id="PF01520">
    <property type="entry name" value="Amidase_3"/>
    <property type="match status" value="1"/>
</dbReference>
<dbReference type="InterPro" id="IPR036779">
    <property type="entry name" value="LysM_dom_sf"/>
</dbReference>
<evidence type="ECO:0000256" key="2">
    <source>
        <dbReference type="ARBA" id="ARBA00004418"/>
    </source>
</evidence>
<sequence>MASQATAKTADIESVRVWSGPDHTRAVFDLSAQADYKLFQLDNPPRVVIDVDAGRLKSNLDLPKNRDIKGIRYSENKERVRLVLDLNKDFKPKSFLLKPTGKYGHRLVVDLNHQQEQPHKTIEQIVSENRDVLIAIDAGHGGEDPGAIGASGTYEKEVTLKIARALEKKINAQKGMKAMVIRDGDYYIKLRDRFKKARDHRADLFVSIHADAFHSSEVNGASVYVLSQRGASSEAAKWLADSENQADSIGGVKIEDKRDMLSQVLYDLSQNAAMEESHKAGQAVYSALKNKVKLHGRGFGQAAFIVLKSPDVPSMLIETGYISNPDDEKNLKSPAHIDKLTTQITSGIQNYFYQSPPPRTWIATQSKAKKHVVQSGDTLSAIASRNGTSIDTIKSINNKNNNSVMVGEVLFLPQ</sequence>
<dbReference type="InterPro" id="IPR018392">
    <property type="entry name" value="LysM"/>
</dbReference>
<dbReference type="Gene3D" id="3.10.350.10">
    <property type="entry name" value="LysM domain"/>
    <property type="match status" value="1"/>
</dbReference>
<name>A0A917CQE8_9GAMM</name>
<dbReference type="PANTHER" id="PTHR30404">
    <property type="entry name" value="N-ACETYLMURAMOYL-L-ALANINE AMIDASE"/>
    <property type="match status" value="1"/>
</dbReference>
<evidence type="ECO:0000256" key="9">
    <source>
        <dbReference type="ARBA" id="ARBA00074581"/>
    </source>
</evidence>
<dbReference type="Proteomes" id="UP000605253">
    <property type="component" value="Unassembled WGS sequence"/>
</dbReference>
<dbReference type="InterPro" id="IPR050695">
    <property type="entry name" value="N-acetylmuramoyl_amidase_3"/>
</dbReference>
<comment type="caution">
    <text evidence="11">The sequence shown here is derived from an EMBL/GenBank/DDBJ whole genome shotgun (WGS) entry which is preliminary data.</text>
</comment>
<evidence type="ECO:0000313" key="11">
    <source>
        <dbReference type="EMBL" id="GGF94034.1"/>
    </source>
</evidence>
<reference evidence="11" key="1">
    <citation type="journal article" date="2014" name="Int. J. Syst. Evol. Microbiol.">
        <title>Complete genome sequence of Corynebacterium casei LMG S-19264T (=DSM 44701T), isolated from a smear-ripened cheese.</title>
        <authorList>
            <consortium name="US DOE Joint Genome Institute (JGI-PGF)"/>
            <person name="Walter F."/>
            <person name="Albersmeier A."/>
            <person name="Kalinowski J."/>
            <person name="Ruckert C."/>
        </authorList>
    </citation>
    <scope>NUCLEOTIDE SEQUENCE</scope>
    <source>
        <strain evidence="11">CGMCC 1.12181</strain>
    </source>
</reference>
<reference evidence="11" key="2">
    <citation type="submission" date="2020-09" db="EMBL/GenBank/DDBJ databases">
        <authorList>
            <person name="Sun Q."/>
            <person name="Zhou Y."/>
        </authorList>
    </citation>
    <scope>NUCLEOTIDE SEQUENCE</scope>
    <source>
        <strain evidence="11">CGMCC 1.12181</strain>
    </source>
</reference>
<keyword evidence="7" id="KW-0378">Hydrolase</keyword>
<comment type="similarity">
    <text evidence="3">Belongs to the N-acetylmuramoyl-L-alanine amidase 3 family.</text>
</comment>